<dbReference type="EMBL" id="RJVJ01000001">
    <property type="protein sequence ID" value="ROR43474.1"/>
    <property type="molecule type" value="Genomic_DNA"/>
</dbReference>
<dbReference type="OrthoDB" id="981968at2"/>
<proteinExistence type="predicted"/>
<protein>
    <submittedName>
        <fullName evidence="1">Uncharacterized protein</fullName>
    </submittedName>
</protein>
<accession>A0A8G1XBA2</accession>
<organism evidence="1 2">
    <name type="scientific">Kitasatospora cineracea</name>
    <dbReference type="NCBI Taxonomy" id="88074"/>
    <lineage>
        <taxon>Bacteria</taxon>
        <taxon>Bacillati</taxon>
        <taxon>Actinomycetota</taxon>
        <taxon>Actinomycetes</taxon>
        <taxon>Kitasatosporales</taxon>
        <taxon>Streptomycetaceae</taxon>
        <taxon>Kitasatospora</taxon>
    </lineage>
</organism>
<comment type="caution">
    <text evidence="1">The sequence shown here is derived from an EMBL/GenBank/DDBJ whole genome shotgun (WGS) entry which is preliminary data.</text>
</comment>
<dbReference type="AlphaFoldDB" id="A0A8G1XBA2"/>
<evidence type="ECO:0000313" key="2">
    <source>
        <dbReference type="Proteomes" id="UP000267408"/>
    </source>
</evidence>
<name>A0A8G1XBA2_9ACTN</name>
<dbReference type="Proteomes" id="UP000267408">
    <property type="component" value="Unassembled WGS sequence"/>
</dbReference>
<evidence type="ECO:0000313" key="1">
    <source>
        <dbReference type="EMBL" id="ROR43474.1"/>
    </source>
</evidence>
<sequence>MKSLFDLVVPQGRASRRFTDVQTNNAFTAARRLMDEVFTEFHDVDHSFVKEFQTGGFSARVFELALFAALREQGHELDRTNAAPDFVARGSYPVAIEATTTNPPEGQDPDDVDPTVGALRLVPNDLPSAEQEFVFQAGKALRRKLLKRDKEGLAYWEQPHIAGLPFVIALESFHSASSLFHAIGPLATYLYGRRDVPIFDTDGTLNLSAEPVTEHEHMGKTIPSGLFGLPESAYLAALIFSNSATVSKFNRIGTELGYGPDDIAMIRIGTMPDPDPNAIHPQLFGYLVGGDSSEKVESFSEGWHVLHNPWAKNTLHPDALPGFTRHELLDDGRVLSTWDRMSPFASQTRIFEGSGAREYAQQMLERFRNAADGYERTATP</sequence>
<dbReference type="RefSeq" id="WP_123554359.1">
    <property type="nucleotide sequence ID" value="NZ_RJVJ01000001.1"/>
</dbReference>
<gene>
    <name evidence="1" type="ORF">EDD39_1634</name>
</gene>
<reference evidence="1 2" key="1">
    <citation type="submission" date="2018-11" db="EMBL/GenBank/DDBJ databases">
        <title>Sequencing the genomes of 1000 actinobacteria strains.</title>
        <authorList>
            <person name="Klenk H.-P."/>
        </authorList>
    </citation>
    <scope>NUCLEOTIDE SEQUENCE [LARGE SCALE GENOMIC DNA]</scope>
    <source>
        <strain evidence="1 2">DSM 44780</strain>
    </source>
</reference>